<accession>E7S065</accession>
<dbReference type="EC" id="6.3.3.2" evidence="5"/>
<dbReference type="Proteomes" id="UP000011021">
    <property type="component" value="Unassembled WGS sequence"/>
</dbReference>
<dbReference type="PANTHER" id="PTHR23407">
    <property type="entry name" value="ATPASE INHIBITOR/5-FORMYLTETRAHYDROFOLATE CYCLO-LIGASE"/>
    <property type="match status" value="1"/>
</dbReference>
<comment type="cofactor">
    <cofactor evidence="5">
        <name>Mg(2+)</name>
        <dbReference type="ChEBI" id="CHEBI:18420"/>
    </cofactor>
</comment>
<name>E7S065_9BURK</name>
<protein>
    <recommendedName>
        <fullName evidence="5">5-formyltetrahydrofolate cyclo-ligase</fullName>
        <ecNumber evidence="5">6.3.3.2</ecNumber>
    </recommendedName>
</protein>
<dbReference type="InterPro" id="IPR002698">
    <property type="entry name" value="FTHF_cligase"/>
</dbReference>
<evidence type="ECO:0000256" key="4">
    <source>
        <dbReference type="PIRSR" id="PIRSR006806-1"/>
    </source>
</evidence>
<dbReference type="RefSeq" id="WP_005674752.1">
    <property type="nucleotide sequence ID" value="NZ_CP146288.1"/>
</dbReference>
<dbReference type="SUPFAM" id="SSF100950">
    <property type="entry name" value="NagB/RpiA/CoA transferase-like"/>
    <property type="match status" value="1"/>
</dbReference>
<dbReference type="PIRSF" id="PIRSF006806">
    <property type="entry name" value="FTHF_cligase"/>
    <property type="match status" value="1"/>
</dbReference>
<comment type="caution">
    <text evidence="6">The sequence shown here is derived from an EMBL/GenBank/DDBJ whole genome shotgun (WGS) entry which is preliminary data.</text>
</comment>
<dbReference type="InterPro" id="IPR024185">
    <property type="entry name" value="FTHF_cligase-like_sf"/>
</dbReference>
<dbReference type="InterPro" id="IPR037171">
    <property type="entry name" value="NagB/RpiA_transferase-like"/>
</dbReference>
<dbReference type="EMBL" id="AEQP01000022">
    <property type="protein sequence ID" value="EFV94214.1"/>
    <property type="molecule type" value="Genomic_DNA"/>
</dbReference>
<evidence type="ECO:0000256" key="5">
    <source>
        <dbReference type="RuleBase" id="RU361279"/>
    </source>
</evidence>
<dbReference type="HOGENOM" id="CLU_066245_0_1_4"/>
<dbReference type="GO" id="GO:0046872">
    <property type="term" value="F:metal ion binding"/>
    <property type="evidence" value="ECO:0007669"/>
    <property type="project" value="UniProtKB-KW"/>
</dbReference>
<organism evidence="6 7">
    <name type="scientific">Lautropia mirabilis ATCC 51599</name>
    <dbReference type="NCBI Taxonomy" id="887898"/>
    <lineage>
        <taxon>Bacteria</taxon>
        <taxon>Pseudomonadati</taxon>
        <taxon>Pseudomonadota</taxon>
        <taxon>Betaproteobacteria</taxon>
        <taxon>Burkholderiales</taxon>
        <taxon>Burkholderiaceae</taxon>
        <taxon>Lautropia</taxon>
    </lineage>
</organism>
<dbReference type="GO" id="GO:0005524">
    <property type="term" value="F:ATP binding"/>
    <property type="evidence" value="ECO:0007669"/>
    <property type="project" value="UniProtKB-KW"/>
</dbReference>
<comment type="catalytic activity">
    <reaction evidence="5">
        <text>(6S)-5-formyl-5,6,7,8-tetrahydrofolate + ATP = (6R)-5,10-methenyltetrahydrofolate + ADP + phosphate</text>
        <dbReference type="Rhea" id="RHEA:10488"/>
        <dbReference type="ChEBI" id="CHEBI:30616"/>
        <dbReference type="ChEBI" id="CHEBI:43474"/>
        <dbReference type="ChEBI" id="CHEBI:57455"/>
        <dbReference type="ChEBI" id="CHEBI:57457"/>
        <dbReference type="ChEBI" id="CHEBI:456216"/>
        <dbReference type="EC" id="6.3.3.2"/>
    </reaction>
</comment>
<feature type="binding site" evidence="4">
    <location>
        <begin position="139"/>
        <end position="147"/>
    </location>
    <ligand>
        <name>ATP</name>
        <dbReference type="ChEBI" id="CHEBI:30616"/>
    </ligand>
</feature>
<keyword evidence="7" id="KW-1185">Reference proteome</keyword>
<sequence>MDKSSESSIARKALRQQLLTLRSDMAQAGRVHLDTLLCQQLLGADLLQSADNIGVYLPIRSEPDLSACYAQWRAQGRRLALPVVTGKNEPLTFRVWEAGAPLRTAAFGVQVPETDETVVPDVLVIPCVGFRVLDGRPYRLGYGGGFYDRTLALPAFRRTGSVGVAYDQAETSSWAPDVWDMPLSMLLTPSRCIVAMASP</sequence>
<comment type="similarity">
    <text evidence="1 5">Belongs to the 5-formyltetrahydrofolate cyclo-ligase family.</text>
</comment>
<evidence type="ECO:0000313" key="7">
    <source>
        <dbReference type="Proteomes" id="UP000011021"/>
    </source>
</evidence>
<dbReference type="NCBIfam" id="TIGR02727">
    <property type="entry name" value="MTHFS_bact"/>
    <property type="match status" value="1"/>
</dbReference>
<feature type="binding site" evidence="4">
    <location>
        <begin position="11"/>
        <end position="15"/>
    </location>
    <ligand>
        <name>ATP</name>
        <dbReference type="ChEBI" id="CHEBI:30616"/>
    </ligand>
</feature>
<dbReference type="STRING" id="887898.HMPREF0551_2329"/>
<evidence type="ECO:0000256" key="2">
    <source>
        <dbReference type="ARBA" id="ARBA00022741"/>
    </source>
</evidence>
<evidence type="ECO:0000256" key="1">
    <source>
        <dbReference type="ARBA" id="ARBA00010638"/>
    </source>
</evidence>
<proteinExistence type="inferred from homology"/>
<evidence type="ECO:0000256" key="3">
    <source>
        <dbReference type="ARBA" id="ARBA00022840"/>
    </source>
</evidence>
<dbReference type="eggNOG" id="COG0212">
    <property type="taxonomic scope" value="Bacteria"/>
</dbReference>
<keyword evidence="5" id="KW-0460">Magnesium</keyword>
<gene>
    <name evidence="6" type="ORF">HMPREF0551_2329</name>
</gene>
<keyword evidence="3 4" id="KW-0067">ATP-binding</keyword>
<dbReference type="GO" id="GO:0035999">
    <property type="term" value="P:tetrahydrofolate interconversion"/>
    <property type="evidence" value="ECO:0007669"/>
    <property type="project" value="TreeGrafter"/>
</dbReference>
<reference evidence="6 7" key="1">
    <citation type="submission" date="2010-12" db="EMBL/GenBank/DDBJ databases">
        <authorList>
            <person name="Muzny D."/>
            <person name="Qin X."/>
            <person name="Deng J."/>
            <person name="Jiang H."/>
            <person name="Liu Y."/>
            <person name="Qu J."/>
            <person name="Song X.-Z."/>
            <person name="Zhang L."/>
            <person name="Thornton R."/>
            <person name="Coyle M."/>
            <person name="Francisco L."/>
            <person name="Jackson L."/>
            <person name="Javaid M."/>
            <person name="Korchina V."/>
            <person name="Kovar C."/>
            <person name="Mata R."/>
            <person name="Mathew T."/>
            <person name="Ngo R."/>
            <person name="Nguyen L."/>
            <person name="Nguyen N."/>
            <person name="Okwuonu G."/>
            <person name="Ongeri F."/>
            <person name="Pham C."/>
            <person name="Simmons D."/>
            <person name="Wilczek-Boney K."/>
            <person name="Hale W."/>
            <person name="Jakkamsetti A."/>
            <person name="Pham P."/>
            <person name="Ruth R."/>
            <person name="San Lucas F."/>
            <person name="Warren J."/>
            <person name="Zhang J."/>
            <person name="Zhao Z."/>
            <person name="Zhou C."/>
            <person name="Zhu D."/>
            <person name="Lee S."/>
            <person name="Bess C."/>
            <person name="Blankenburg K."/>
            <person name="Forbes L."/>
            <person name="Fu Q."/>
            <person name="Gubbala S."/>
            <person name="Hirani K."/>
            <person name="Jayaseelan J.C."/>
            <person name="Lara F."/>
            <person name="Munidasa M."/>
            <person name="Palculict T."/>
            <person name="Patil S."/>
            <person name="Pu L.-L."/>
            <person name="Saada N."/>
            <person name="Tang L."/>
            <person name="Weissenberger G."/>
            <person name="Zhu Y."/>
            <person name="Hemphill L."/>
            <person name="Shang Y."/>
            <person name="Youmans B."/>
            <person name="Ayvaz T."/>
            <person name="Ross M."/>
            <person name="Santibanez J."/>
            <person name="Aqrawi P."/>
            <person name="Gross S."/>
            <person name="Joshi V."/>
            <person name="Fowler G."/>
            <person name="Nazareth L."/>
            <person name="Reid J."/>
            <person name="Worley K."/>
            <person name="Petrosino J."/>
            <person name="Highlander S."/>
            <person name="Gibbs R."/>
        </authorList>
    </citation>
    <scope>NUCLEOTIDE SEQUENCE [LARGE SCALE GENOMIC DNA]</scope>
    <source>
        <strain evidence="6 7">ATCC 51599</strain>
    </source>
</reference>
<dbReference type="GO" id="GO:0030272">
    <property type="term" value="F:5-formyltetrahydrofolate cyclo-ligase activity"/>
    <property type="evidence" value="ECO:0007669"/>
    <property type="project" value="UniProtKB-EC"/>
</dbReference>
<keyword evidence="6" id="KW-0436">Ligase</keyword>
<feature type="binding site" evidence="4">
    <location>
        <position position="62"/>
    </location>
    <ligand>
        <name>substrate</name>
    </ligand>
</feature>
<dbReference type="Gene3D" id="3.40.50.10420">
    <property type="entry name" value="NagB/RpiA/CoA transferase-like"/>
    <property type="match status" value="1"/>
</dbReference>
<keyword evidence="5" id="KW-0479">Metal-binding</keyword>
<dbReference type="Pfam" id="PF01812">
    <property type="entry name" value="5-FTHF_cyc-lig"/>
    <property type="match status" value="1"/>
</dbReference>
<keyword evidence="2 4" id="KW-0547">Nucleotide-binding</keyword>
<feature type="binding site" evidence="4">
    <location>
        <position position="57"/>
    </location>
    <ligand>
        <name>substrate</name>
    </ligand>
</feature>
<evidence type="ECO:0000313" key="6">
    <source>
        <dbReference type="EMBL" id="EFV94214.1"/>
    </source>
</evidence>
<dbReference type="AlphaFoldDB" id="E7S065"/>
<dbReference type="GO" id="GO:0009396">
    <property type="term" value="P:folic acid-containing compound biosynthetic process"/>
    <property type="evidence" value="ECO:0007669"/>
    <property type="project" value="TreeGrafter"/>
</dbReference>
<dbReference type="PANTHER" id="PTHR23407:SF1">
    <property type="entry name" value="5-FORMYLTETRAHYDROFOLATE CYCLO-LIGASE"/>
    <property type="match status" value="1"/>
</dbReference>